<dbReference type="Pfam" id="PF13474">
    <property type="entry name" value="SnoaL_3"/>
    <property type="match status" value="1"/>
</dbReference>
<dbReference type="SUPFAM" id="SSF54427">
    <property type="entry name" value="NTF2-like"/>
    <property type="match status" value="1"/>
</dbReference>
<feature type="domain" description="SnoaL-like" evidence="1">
    <location>
        <begin position="18"/>
        <end position="136"/>
    </location>
</feature>
<name>A0ABW1QT74_9ACTN</name>
<evidence type="ECO:0000313" key="3">
    <source>
        <dbReference type="Proteomes" id="UP001596098"/>
    </source>
</evidence>
<proteinExistence type="predicted"/>
<protein>
    <submittedName>
        <fullName evidence="2">YybH family protein</fullName>
    </submittedName>
</protein>
<sequence length="151" mass="17142">MNTLIANPERTALETAALMLDSLRDRSLEGVLDCFDTAEDVYVFIEGPRWSNKGGLNIHKGWRDYFEAPIALISWTWTEGPQVFESGDIATVCGSIEYLFEGNGEPRPLPMRMTWTVRRGEDRVWRIVHEHGSQPLADPYGTGDWLVEEQA</sequence>
<dbReference type="InterPro" id="IPR037401">
    <property type="entry name" value="SnoaL-like"/>
</dbReference>
<gene>
    <name evidence="2" type="ORF">ACFPWU_03325</name>
</gene>
<dbReference type="RefSeq" id="WP_128219648.1">
    <property type="nucleotide sequence ID" value="NZ_CP034929.1"/>
</dbReference>
<reference evidence="3" key="1">
    <citation type="journal article" date="2019" name="Int. J. Syst. Evol. Microbiol.">
        <title>The Global Catalogue of Microorganisms (GCM) 10K type strain sequencing project: providing services to taxonomists for standard genome sequencing and annotation.</title>
        <authorList>
            <consortium name="The Broad Institute Genomics Platform"/>
            <consortium name="The Broad Institute Genome Sequencing Center for Infectious Disease"/>
            <person name="Wu L."/>
            <person name="Ma J."/>
        </authorList>
    </citation>
    <scope>NUCLEOTIDE SEQUENCE [LARGE SCALE GENOMIC DNA]</scope>
    <source>
        <strain evidence="3">DFY28</strain>
    </source>
</reference>
<keyword evidence="3" id="KW-1185">Reference proteome</keyword>
<evidence type="ECO:0000313" key="2">
    <source>
        <dbReference type="EMBL" id="MFC6152696.1"/>
    </source>
</evidence>
<comment type="caution">
    <text evidence="2">The sequence shown here is derived from an EMBL/GenBank/DDBJ whole genome shotgun (WGS) entry which is preliminary data.</text>
</comment>
<evidence type="ECO:0000259" key="1">
    <source>
        <dbReference type="Pfam" id="PF13474"/>
    </source>
</evidence>
<dbReference type="Gene3D" id="3.10.450.50">
    <property type="match status" value="1"/>
</dbReference>
<organism evidence="2 3">
    <name type="scientific">Nocardioides yefusunii</name>
    <dbReference type="NCBI Taxonomy" id="2500546"/>
    <lineage>
        <taxon>Bacteria</taxon>
        <taxon>Bacillati</taxon>
        <taxon>Actinomycetota</taxon>
        <taxon>Actinomycetes</taxon>
        <taxon>Propionibacteriales</taxon>
        <taxon>Nocardioidaceae</taxon>
        <taxon>Nocardioides</taxon>
    </lineage>
</organism>
<dbReference type="EMBL" id="JBHSQI010000002">
    <property type="protein sequence ID" value="MFC6152696.1"/>
    <property type="molecule type" value="Genomic_DNA"/>
</dbReference>
<accession>A0ABW1QT74</accession>
<dbReference type="Proteomes" id="UP001596098">
    <property type="component" value="Unassembled WGS sequence"/>
</dbReference>
<dbReference type="InterPro" id="IPR032710">
    <property type="entry name" value="NTF2-like_dom_sf"/>
</dbReference>